<name>A0A6P7LS90_BETSP</name>
<dbReference type="GeneID" id="114849488"/>
<keyword evidence="2" id="KW-1185">Reference proteome</keyword>
<dbReference type="AlphaFoldDB" id="A0A6P7LS90"/>
<dbReference type="Proteomes" id="UP000515150">
    <property type="component" value="Chromosome 24"/>
</dbReference>
<organism evidence="2 3">
    <name type="scientific">Betta splendens</name>
    <name type="common">Siamese fighting fish</name>
    <dbReference type="NCBI Taxonomy" id="158456"/>
    <lineage>
        <taxon>Eukaryota</taxon>
        <taxon>Metazoa</taxon>
        <taxon>Chordata</taxon>
        <taxon>Craniata</taxon>
        <taxon>Vertebrata</taxon>
        <taxon>Euteleostomi</taxon>
        <taxon>Actinopterygii</taxon>
        <taxon>Neopterygii</taxon>
        <taxon>Teleostei</taxon>
        <taxon>Neoteleostei</taxon>
        <taxon>Acanthomorphata</taxon>
        <taxon>Anabantaria</taxon>
        <taxon>Anabantiformes</taxon>
        <taxon>Anabantoidei</taxon>
        <taxon>Osphronemidae</taxon>
        <taxon>Betta</taxon>
    </lineage>
</organism>
<feature type="region of interest" description="Disordered" evidence="1">
    <location>
        <begin position="167"/>
        <end position="212"/>
    </location>
</feature>
<proteinExistence type="predicted"/>
<sequence length="212" mass="23006">MSLNFLPLSGSRLQFCYNSSSCSRSLSPLLLEKPPSDVDSLALRTFAAASAECAEKFSLPSESMTSPSSPQYLKNESKSAKFLEYLELMSEWERLTPLPDLLSTSGTARSPAARFGPDSLLSVLYGSVSPFLPLSDCEPHSFAAPSGAESLGVFWSWIDVPPRVAGNPTAHGLSEEQVSIQAHSSPEHTLQRETSPCLFKHTSRYPTHPVQG</sequence>
<accession>A0A6P7LS90</accession>
<evidence type="ECO:0000313" key="2">
    <source>
        <dbReference type="Proteomes" id="UP000515150"/>
    </source>
</evidence>
<reference evidence="3" key="1">
    <citation type="submission" date="2025-08" db="UniProtKB">
        <authorList>
            <consortium name="RefSeq"/>
        </authorList>
    </citation>
    <scope>IDENTIFICATION</scope>
</reference>
<gene>
    <name evidence="3" type="primary">LOC114849488</name>
</gene>
<evidence type="ECO:0000256" key="1">
    <source>
        <dbReference type="SAM" id="MobiDB-lite"/>
    </source>
</evidence>
<protein>
    <submittedName>
        <fullName evidence="3">Uncharacterized protein LOC114849488 isoform X1</fullName>
    </submittedName>
</protein>
<dbReference type="RefSeq" id="XP_028996847.1">
    <property type="nucleotide sequence ID" value="XM_029141014.2"/>
</dbReference>
<dbReference type="KEGG" id="bspl:114849488"/>
<evidence type="ECO:0000313" key="3">
    <source>
        <dbReference type="RefSeq" id="XP_028996847.1"/>
    </source>
</evidence>